<gene>
    <name evidence="3" type="ORF">AX774_g6236</name>
    <name evidence="2" type="ORF">AX774_g7178</name>
</gene>
<keyword evidence="4" id="KW-1185">Reference proteome</keyword>
<feature type="signal peptide" evidence="1">
    <location>
        <begin position="1"/>
        <end position="23"/>
    </location>
</feature>
<feature type="chain" id="PRO_5015068935" evidence="1">
    <location>
        <begin position="24"/>
        <end position="187"/>
    </location>
</feature>
<comment type="caution">
    <text evidence="2">The sequence shown here is derived from an EMBL/GenBank/DDBJ whole genome shotgun (WGS) entry which is preliminary data.</text>
</comment>
<sequence>MSLKSLLYRLIVLVFIQENQIFALDEIYEFAVSRELTSGSKYHSKELIKDGLTLLKPYERDATILGFKKISYENDKSHLHDSYYVIKETCTSTTNILVDHIIWYNRKESVLREREGYSCKCAFFDALRVLSYSTSMFVEKYFIQIEFCVDLNEIEINFSFVDTTHNSLSGPVQKNCAYSLFSPVRKA</sequence>
<proteinExistence type="predicted"/>
<dbReference type="EMBL" id="LSSK01001223">
    <property type="protein sequence ID" value="OMH80329.1"/>
    <property type="molecule type" value="Genomic_DNA"/>
</dbReference>
<dbReference type="EMBL" id="LSSK01001561">
    <property type="protein sequence ID" value="OMH79406.1"/>
    <property type="molecule type" value="Genomic_DNA"/>
</dbReference>
<accession>A0A1R1PEM0</accession>
<organism evidence="2 4">
    <name type="scientific">Zancudomyces culisetae</name>
    <name type="common">Gut fungus</name>
    <name type="synonym">Smittium culisetae</name>
    <dbReference type="NCBI Taxonomy" id="1213189"/>
    <lineage>
        <taxon>Eukaryota</taxon>
        <taxon>Fungi</taxon>
        <taxon>Fungi incertae sedis</taxon>
        <taxon>Zoopagomycota</taxon>
        <taxon>Kickxellomycotina</taxon>
        <taxon>Harpellomycetes</taxon>
        <taxon>Harpellales</taxon>
        <taxon>Legeriomycetaceae</taxon>
        <taxon>Zancudomyces</taxon>
    </lineage>
</organism>
<keyword evidence="1" id="KW-0732">Signal</keyword>
<protein>
    <submittedName>
        <fullName evidence="2">Uncharacterized protein</fullName>
    </submittedName>
</protein>
<name>A0A1R1PEM0_ZANCU</name>
<evidence type="ECO:0000313" key="2">
    <source>
        <dbReference type="EMBL" id="OMH79406.1"/>
    </source>
</evidence>
<reference evidence="4" key="2">
    <citation type="submission" date="2017-01" db="EMBL/GenBank/DDBJ databases">
        <authorList>
            <person name="Wang Y."/>
            <person name="White M."/>
            <person name="Kvist S."/>
            <person name="Moncalvo J.-M."/>
        </authorList>
    </citation>
    <scope>NUCLEOTIDE SEQUENCE [LARGE SCALE GENOMIC DNA]</scope>
    <source>
        <strain evidence="4">COL-18-3</strain>
    </source>
</reference>
<dbReference type="Proteomes" id="UP000188320">
    <property type="component" value="Unassembled WGS sequence"/>
</dbReference>
<reference evidence="2" key="1">
    <citation type="submission" date="2017-01" db="EMBL/GenBank/DDBJ databases">
        <authorList>
            <person name="Mah S.A."/>
            <person name="Swanson W.J."/>
            <person name="Moy G.W."/>
            <person name="Vacquier V.D."/>
        </authorList>
    </citation>
    <scope>NUCLEOTIDE SEQUENCE [LARGE SCALE GENOMIC DNA]</scope>
    <source>
        <strain evidence="2">COL-18-3</strain>
    </source>
</reference>
<dbReference type="AlphaFoldDB" id="A0A1R1PEM0"/>
<evidence type="ECO:0000313" key="3">
    <source>
        <dbReference type="EMBL" id="OMH80329.1"/>
    </source>
</evidence>
<evidence type="ECO:0000313" key="4">
    <source>
        <dbReference type="Proteomes" id="UP000188320"/>
    </source>
</evidence>
<evidence type="ECO:0000256" key="1">
    <source>
        <dbReference type="SAM" id="SignalP"/>
    </source>
</evidence>